<dbReference type="Gene3D" id="1.10.150.130">
    <property type="match status" value="1"/>
</dbReference>
<dbReference type="InterPro" id="IPR013762">
    <property type="entry name" value="Integrase-like_cat_sf"/>
</dbReference>
<dbReference type="PANTHER" id="PTHR34605:SF4">
    <property type="entry name" value="DNA ADENINE METHYLTRANSFERASE"/>
    <property type="match status" value="1"/>
</dbReference>
<dbReference type="Gene3D" id="1.10.443.10">
    <property type="entry name" value="Intergrase catalytic core"/>
    <property type="match status" value="1"/>
</dbReference>
<evidence type="ECO:0000313" key="5">
    <source>
        <dbReference type="EMBL" id="MPM48925.1"/>
    </source>
</evidence>
<feature type="domain" description="Tyr recombinase" evidence="3">
    <location>
        <begin position="127"/>
        <end position="323"/>
    </location>
</feature>
<reference evidence="5" key="1">
    <citation type="submission" date="2019-08" db="EMBL/GenBank/DDBJ databases">
        <authorList>
            <person name="Kucharzyk K."/>
            <person name="Murdoch R.W."/>
            <person name="Higgins S."/>
            <person name="Loffler F."/>
        </authorList>
    </citation>
    <scope>NUCLEOTIDE SEQUENCE</scope>
</reference>
<evidence type="ECO:0000256" key="2">
    <source>
        <dbReference type="ARBA" id="ARBA00023172"/>
    </source>
</evidence>
<evidence type="ECO:0000256" key="1">
    <source>
        <dbReference type="ARBA" id="ARBA00023125"/>
    </source>
</evidence>
<sequence>MATNNKDFVLRKNSFIENNEKLSQKSKNRMQKSKAGNTLRAYESDWLDFYDWCSFRNLTALPAEPETIVNYINDLADNAKANTVSRRLSAISENHIAAGYEDSNPCRGSLVRNSLDAIKREKGTIQRGKAPLLFEDLQDIAPYFDTADIAGIRDKALMLTGFMGAFRRSELVNIDIEDLTFSREGIIILVHQSKGDQEGQGEYVAIPYNSDPSVCAVVALQQWLEISQLKMGPLFRPFNKYKQIRDRRLTDKSVALIVKKYATMAGRNAENFAGHSLRRGFATSAAQHDVDERSIMQQTRHKSEKMVRRYIEQGNLFKNNALNKMF</sequence>
<dbReference type="PANTHER" id="PTHR34605">
    <property type="entry name" value="PHAGE_INTEGRASE DOMAIN-CONTAINING PROTEIN"/>
    <property type="match status" value="1"/>
</dbReference>
<dbReference type="GO" id="GO:0006310">
    <property type="term" value="P:DNA recombination"/>
    <property type="evidence" value="ECO:0007669"/>
    <property type="project" value="UniProtKB-KW"/>
</dbReference>
<organism evidence="5">
    <name type="scientific">bioreactor metagenome</name>
    <dbReference type="NCBI Taxonomy" id="1076179"/>
    <lineage>
        <taxon>unclassified sequences</taxon>
        <taxon>metagenomes</taxon>
        <taxon>ecological metagenomes</taxon>
    </lineage>
</organism>
<evidence type="ECO:0000259" key="3">
    <source>
        <dbReference type="PROSITE" id="PS51898"/>
    </source>
</evidence>
<comment type="caution">
    <text evidence="5">The sequence shown here is derived from an EMBL/GenBank/DDBJ whole genome shotgun (WGS) entry which is preliminary data.</text>
</comment>
<dbReference type="InterPro" id="IPR044068">
    <property type="entry name" value="CB"/>
</dbReference>
<dbReference type="GO" id="GO:0003677">
    <property type="term" value="F:DNA binding"/>
    <property type="evidence" value="ECO:0007669"/>
    <property type="project" value="UniProtKB-KW"/>
</dbReference>
<keyword evidence="2" id="KW-0233">DNA recombination</keyword>
<dbReference type="InterPro" id="IPR011010">
    <property type="entry name" value="DNA_brk_join_enz"/>
</dbReference>
<dbReference type="InterPro" id="IPR002104">
    <property type="entry name" value="Integrase_catalytic"/>
</dbReference>
<dbReference type="PROSITE" id="PS51900">
    <property type="entry name" value="CB"/>
    <property type="match status" value="1"/>
</dbReference>
<dbReference type="CDD" id="cd00799">
    <property type="entry name" value="INT_Cre_C"/>
    <property type="match status" value="1"/>
</dbReference>
<dbReference type="Pfam" id="PF00589">
    <property type="entry name" value="Phage_integrase"/>
    <property type="match status" value="1"/>
</dbReference>
<feature type="domain" description="Core-binding (CB)" evidence="4">
    <location>
        <begin position="13"/>
        <end position="99"/>
    </location>
</feature>
<dbReference type="AlphaFoldDB" id="A0A645A6W6"/>
<name>A0A645A6W6_9ZZZZ</name>
<keyword evidence="1" id="KW-0238">DNA-binding</keyword>
<dbReference type="EMBL" id="VSSQ01012308">
    <property type="protein sequence ID" value="MPM48925.1"/>
    <property type="molecule type" value="Genomic_DNA"/>
</dbReference>
<dbReference type="GO" id="GO:0015074">
    <property type="term" value="P:DNA integration"/>
    <property type="evidence" value="ECO:0007669"/>
    <property type="project" value="InterPro"/>
</dbReference>
<accession>A0A645A6W6</accession>
<dbReference type="InterPro" id="IPR010998">
    <property type="entry name" value="Integrase_recombinase_N"/>
</dbReference>
<proteinExistence type="predicted"/>
<dbReference type="SUPFAM" id="SSF47823">
    <property type="entry name" value="lambda integrase-like, N-terminal domain"/>
    <property type="match status" value="1"/>
</dbReference>
<dbReference type="PROSITE" id="PS51898">
    <property type="entry name" value="TYR_RECOMBINASE"/>
    <property type="match status" value="1"/>
</dbReference>
<dbReference type="SUPFAM" id="SSF56349">
    <property type="entry name" value="DNA breaking-rejoining enzymes"/>
    <property type="match status" value="1"/>
</dbReference>
<protein>
    <submittedName>
        <fullName evidence="5">Tyrosine recombinase XerD</fullName>
    </submittedName>
</protein>
<evidence type="ECO:0000259" key="4">
    <source>
        <dbReference type="PROSITE" id="PS51900"/>
    </source>
</evidence>
<gene>
    <name evidence="5" type="primary">xerD_62</name>
    <name evidence="5" type="ORF">SDC9_95652</name>
</gene>
<dbReference type="InterPro" id="IPR052925">
    <property type="entry name" value="Phage_Integrase-like_Recomb"/>
</dbReference>